<proteinExistence type="inferred from homology"/>
<evidence type="ECO:0000259" key="7">
    <source>
        <dbReference type="Pfam" id="PF04321"/>
    </source>
</evidence>
<name>A0A5D8Z3S0_9GAMM</name>
<dbReference type="EMBL" id="VTRV01000089">
    <property type="protein sequence ID" value="TZF89186.1"/>
    <property type="molecule type" value="Genomic_DNA"/>
</dbReference>
<dbReference type="SUPFAM" id="SSF51735">
    <property type="entry name" value="NAD(P)-binding Rossmann-fold domains"/>
    <property type="match status" value="1"/>
</dbReference>
<dbReference type="GO" id="GO:0005829">
    <property type="term" value="C:cytosol"/>
    <property type="evidence" value="ECO:0007669"/>
    <property type="project" value="TreeGrafter"/>
</dbReference>
<sequence length="303" mass="32136">MKTLLIGANGQVGYELAARLAGADLLATTRSGVAPLDGVTCVALDVGDRGALRSLILDCRPDVVINASAYTAVDRAESESELAFRINAEAPAAMATACLEAGARLVHYSTDYVFDGTARSPYRTDSAVSPLGVYGRSKRAGEVAVLASGADVLVLRTAWVYGTRGQNFLRTMLRLGRERDELRVVDDQVGCPTPAWFVAAATAQLLERAAPAGIHHAVTRGQVSWFGFAEAIFVTALERGLIARAPTLVPIPSSAYPTPARRPDYSVLDSGGLAALGIDVPDWRDAFRHTLDRDGDALARLLG</sequence>
<keyword evidence="9" id="KW-1185">Reference proteome</keyword>
<keyword evidence="6" id="KW-0521">NADP</keyword>
<evidence type="ECO:0000256" key="3">
    <source>
        <dbReference type="ARBA" id="ARBA00012929"/>
    </source>
</evidence>
<dbReference type="UniPathway" id="UPA00281"/>
<evidence type="ECO:0000256" key="6">
    <source>
        <dbReference type="RuleBase" id="RU364082"/>
    </source>
</evidence>
<dbReference type="Gene3D" id="3.40.50.720">
    <property type="entry name" value="NAD(P)-binding Rossmann-like Domain"/>
    <property type="match status" value="1"/>
</dbReference>
<accession>A0A5D8Z3S0</accession>
<dbReference type="AlphaFoldDB" id="A0A5D8Z3S0"/>
<dbReference type="Pfam" id="PF04321">
    <property type="entry name" value="RmlD_sub_bind"/>
    <property type="match status" value="1"/>
</dbReference>
<evidence type="ECO:0000313" key="8">
    <source>
        <dbReference type="EMBL" id="TZF89186.1"/>
    </source>
</evidence>
<dbReference type="CDD" id="cd05254">
    <property type="entry name" value="dTDP_HR_like_SDR_e"/>
    <property type="match status" value="1"/>
</dbReference>
<comment type="function">
    <text evidence="6">Catalyzes the reduction of dTDP-6-deoxy-L-lyxo-4-hexulose to yield dTDP-L-rhamnose.</text>
</comment>
<comment type="catalytic activity">
    <reaction evidence="5 6">
        <text>dTDP-beta-L-rhamnose + NADP(+) = dTDP-4-dehydro-beta-L-rhamnose + NADPH + H(+)</text>
        <dbReference type="Rhea" id="RHEA:21796"/>
        <dbReference type="ChEBI" id="CHEBI:15378"/>
        <dbReference type="ChEBI" id="CHEBI:57510"/>
        <dbReference type="ChEBI" id="CHEBI:57783"/>
        <dbReference type="ChEBI" id="CHEBI:58349"/>
        <dbReference type="ChEBI" id="CHEBI:62830"/>
        <dbReference type="EC" id="1.1.1.133"/>
    </reaction>
</comment>
<dbReference type="GO" id="GO:0009243">
    <property type="term" value="P:O antigen biosynthetic process"/>
    <property type="evidence" value="ECO:0007669"/>
    <property type="project" value="UniProtKB-UniPathway"/>
</dbReference>
<comment type="caution">
    <text evidence="8">The sequence shown here is derived from an EMBL/GenBank/DDBJ whole genome shotgun (WGS) entry which is preliminary data.</text>
</comment>
<dbReference type="NCBIfam" id="TIGR01214">
    <property type="entry name" value="rmlD"/>
    <property type="match status" value="1"/>
</dbReference>
<organism evidence="8 9">
    <name type="scientific">Cognatilysobacter lacus</name>
    <dbReference type="NCBI Taxonomy" id="1643323"/>
    <lineage>
        <taxon>Bacteria</taxon>
        <taxon>Pseudomonadati</taxon>
        <taxon>Pseudomonadota</taxon>
        <taxon>Gammaproteobacteria</taxon>
        <taxon>Lysobacterales</taxon>
        <taxon>Lysobacteraceae</taxon>
        <taxon>Cognatilysobacter</taxon>
    </lineage>
</organism>
<dbReference type="RefSeq" id="WP_149353022.1">
    <property type="nucleotide sequence ID" value="NZ_VTRV01000089.1"/>
</dbReference>
<reference evidence="8 9" key="1">
    <citation type="submission" date="2019-08" db="EMBL/GenBank/DDBJ databases">
        <title>Draft genome sequence of Lysobacter sp. UKS-15.</title>
        <authorList>
            <person name="Im W.-T."/>
        </authorList>
    </citation>
    <scope>NUCLEOTIDE SEQUENCE [LARGE SCALE GENOMIC DNA]</scope>
    <source>
        <strain evidence="8 9">UKS-15</strain>
    </source>
</reference>
<comment type="cofactor">
    <cofactor evidence="6">
        <name>Mg(2+)</name>
        <dbReference type="ChEBI" id="CHEBI:18420"/>
    </cofactor>
    <text evidence="6">Binds 1 Mg(2+) ion per monomer.</text>
</comment>
<dbReference type="InterPro" id="IPR029903">
    <property type="entry name" value="RmlD-like-bd"/>
</dbReference>
<dbReference type="UniPathway" id="UPA00124"/>
<evidence type="ECO:0000256" key="1">
    <source>
        <dbReference type="ARBA" id="ARBA00004781"/>
    </source>
</evidence>
<dbReference type="OrthoDB" id="9803892at2"/>
<evidence type="ECO:0000256" key="4">
    <source>
        <dbReference type="ARBA" id="ARBA00017099"/>
    </source>
</evidence>
<comment type="pathway">
    <text evidence="1 6">Carbohydrate biosynthesis; dTDP-L-rhamnose biosynthesis.</text>
</comment>
<evidence type="ECO:0000313" key="9">
    <source>
        <dbReference type="Proteomes" id="UP000323164"/>
    </source>
</evidence>
<comment type="similarity">
    <text evidence="2 6">Belongs to the dTDP-4-dehydrorhamnose reductase family.</text>
</comment>
<dbReference type="Gene3D" id="3.90.25.10">
    <property type="entry name" value="UDP-galactose 4-epimerase, domain 1"/>
    <property type="match status" value="1"/>
</dbReference>
<keyword evidence="6 8" id="KW-0560">Oxidoreductase</keyword>
<evidence type="ECO:0000256" key="5">
    <source>
        <dbReference type="ARBA" id="ARBA00048200"/>
    </source>
</evidence>
<dbReference type="InterPro" id="IPR005913">
    <property type="entry name" value="dTDP_dehydrorham_reduct"/>
</dbReference>
<dbReference type="GO" id="GO:0019305">
    <property type="term" value="P:dTDP-rhamnose biosynthetic process"/>
    <property type="evidence" value="ECO:0007669"/>
    <property type="project" value="UniProtKB-UniPathway"/>
</dbReference>
<dbReference type="GO" id="GO:0008831">
    <property type="term" value="F:dTDP-4-dehydrorhamnose reductase activity"/>
    <property type="evidence" value="ECO:0007669"/>
    <property type="project" value="UniProtKB-EC"/>
</dbReference>
<dbReference type="PANTHER" id="PTHR10491:SF4">
    <property type="entry name" value="METHIONINE ADENOSYLTRANSFERASE 2 SUBUNIT BETA"/>
    <property type="match status" value="1"/>
</dbReference>
<gene>
    <name evidence="8" type="primary">rfbD</name>
    <name evidence="8" type="ORF">FW784_09035</name>
</gene>
<protein>
    <recommendedName>
        <fullName evidence="4 6">dTDP-4-dehydrorhamnose reductase</fullName>
        <ecNumber evidence="3 6">1.1.1.133</ecNumber>
    </recommendedName>
</protein>
<feature type="domain" description="RmlD-like substrate binding" evidence="7">
    <location>
        <begin position="1"/>
        <end position="293"/>
    </location>
</feature>
<dbReference type="PANTHER" id="PTHR10491">
    <property type="entry name" value="DTDP-4-DEHYDRORHAMNOSE REDUCTASE"/>
    <property type="match status" value="1"/>
</dbReference>
<dbReference type="Proteomes" id="UP000323164">
    <property type="component" value="Unassembled WGS sequence"/>
</dbReference>
<dbReference type="EC" id="1.1.1.133" evidence="3 6"/>
<evidence type="ECO:0000256" key="2">
    <source>
        <dbReference type="ARBA" id="ARBA00010944"/>
    </source>
</evidence>
<dbReference type="InterPro" id="IPR036291">
    <property type="entry name" value="NAD(P)-bd_dom_sf"/>
</dbReference>